<protein>
    <recommendedName>
        <fullName evidence="8">PIN domain-containing protein</fullName>
    </recommendedName>
</protein>
<dbReference type="InterPro" id="IPR029060">
    <property type="entry name" value="PIN-like_dom_sf"/>
</dbReference>
<evidence type="ECO:0000256" key="5">
    <source>
        <dbReference type="ARBA" id="ARBA00022801"/>
    </source>
</evidence>
<keyword evidence="3" id="KW-0540">Nuclease</keyword>
<sequence>MKPNPDARVKAWMQRQAPSTLYLTCVSVAEIKFGVGILPEGKRKRELTAIFEALMRLYVGRVLSFDLKAASQYAKVSVAARAVGKTLPTADGYIAAMAFAKGYAVASRDEGPFLAAGLEVINPWN</sequence>
<comment type="cofactor">
    <cofactor evidence="1">
        <name>Mg(2+)</name>
        <dbReference type="ChEBI" id="CHEBI:18420"/>
    </cofactor>
</comment>
<dbReference type="GO" id="GO:0016787">
    <property type="term" value="F:hydrolase activity"/>
    <property type="evidence" value="ECO:0007669"/>
    <property type="project" value="UniProtKB-KW"/>
</dbReference>
<dbReference type="InterPro" id="IPR050556">
    <property type="entry name" value="Type_II_TA_system_RNase"/>
</dbReference>
<comment type="caution">
    <text evidence="9">The sequence shown here is derived from an EMBL/GenBank/DDBJ whole genome shotgun (WGS) entry which is preliminary data.</text>
</comment>
<reference evidence="9 10" key="1">
    <citation type="submission" date="2020-07" db="EMBL/GenBank/DDBJ databases">
        <title>Genomic Encyclopedia of Type Strains, Phase IV (KMG-V): Genome sequencing to study the core and pangenomes of soil and plant-associated prokaryotes.</title>
        <authorList>
            <person name="Whitman W."/>
        </authorList>
    </citation>
    <scope>NUCLEOTIDE SEQUENCE [LARGE SCALE GENOMIC DNA]</scope>
    <source>
        <strain evidence="9 10">SAS40</strain>
    </source>
</reference>
<dbReference type="Proteomes" id="UP000542125">
    <property type="component" value="Unassembled WGS sequence"/>
</dbReference>
<evidence type="ECO:0000256" key="7">
    <source>
        <dbReference type="ARBA" id="ARBA00038093"/>
    </source>
</evidence>
<keyword evidence="4" id="KW-0479">Metal-binding</keyword>
<evidence type="ECO:0000259" key="8">
    <source>
        <dbReference type="Pfam" id="PF01850"/>
    </source>
</evidence>
<proteinExistence type="inferred from homology"/>
<dbReference type="RefSeq" id="WP_179582096.1">
    <property type="nucleotide sequence ID" value="NZ_JACBYR010000001.1"/>
</dbReference>
<dbReference type="EMBL" id="JACBYR010000001">
    <property type="protein sequence ID" value="NYE82107.1"/>
    <property type="molecule type" value="Genomic_DNA"/>
</dbReference>
<evidence type="ECO:0000313" key="9">
    <source>
        <dbReference type="EMBL" id="NYE82107.1"/>
    </source>
</evidence>
<keyword evidence="6" id="KW-0460">Magnesium</keyword>
<evidence type="ECO:0000313" key="10">
    <source>
        <dbReference type="Proteomes" id="UP000542125"/>
    </source>
</evidence>
<dbReference type="GO" id="GO:0004518">
    <property type="term" value="F:nuclease activity"/>
    <property type="evidence" value="ECO:0007669"/>
    <property type="project" value="UniProtKB-KW"/>
</dbReference>
<dbReference type="PANTHER" id="PTHR33653:SF1">
    <property type="entry name" value="RIBONUCLEASE VAPC2"/>
    <property type="match status" value="1"/>
</dbReference>
<dbReference type="Pfam" id="PF01850">
    <property type="entry name" value="PIN"/>
    <property type="match status" value="1"/>
</dbReference>
<dbReference type="InterPro" id="IPR002716">
    <property type="entry name" value="PIN_dom"/>
</dbReference>
<feature type="domain" description="PIN" evidence="8">
    <location>
        <begin position="8"/>
        <end position="111"/>
    </location>
</feature>
<dbReference type="CDD" id="cd18731">
    <property type="entry name" value="PIN_NgFitB-like"/>
    <property type="match status" value="1"/>
</dbReference>
<evidence type="ECO:0000256" key="6">
    <source>
        <dbReference type="ARBA" id="ARBA00022842"/>
    </source>
</evidence>
<dbReference type="AlphaFoldDB" id="A0A7Y9ISA8"/>
<keyword evidence="10" id="KW-1185">Reference proteome</keyword>
<dbReference type="Gene3D" id="3.40.50.1010">
    <property type="entry name" value="5'-nuclease"/>
    <property type="match status" value="1"/>
</dbReference>
<organism evidence="9 10">
    <name type="scientific">Pigmentiphaga litoralis</name>
    <dbReference type="NCBI Taxonomy" id="516702"/>
    <lineage>
        <taxon>Bacteria</taxon>
        <taxon>Pseudomonadati</taxon>
        <taxon>Pseudomonadota</taxon>
        <taxon>Betaproteobacteria</taxon>
        <taxon>Burkholderiales</taxon>
        <taxon>Alcaligenaceae</taxon>
        <taxon>Pigmentiphaga</taxon>
    </lineage>
</organism>
<accession>A0A7Y9ISA8</accession>
<keyword evidence="2" id="KW-1277">Toxin-antitoxin system</keyword>
<evidence type="ECO:0000256" key="4">
    <source>
        <dbReference type="ARBA" id="ARBA00022723"/>
    </source>
</evidence>
<dbReference type="SUPFAM" id="SSF88723">
    <property type="entry name" value="PIN domain-like"/>
    <property type="match status" value="1"/>
</dbReference>
<dbReference type="PANTHER" id="PTHR33653">
    <property type="entry name" value="RIBONUCLEASE VAPC2"/>
    <property type="match status" value="1"/>
</dbReference>
<evidence type="ECO:0000256" key="1">
    <source>
        <dbReference type="ARBA" id="ARBA00001946"/>
    </source>
</evidence>
<evidence type="ECO:0000256" key="2">
    <source>
        <dbReference type="ARBA" id="ARBA00022649"/>
    </source>
</evidence>
<keyword evidence="5" id="KW-0378">Hydrolase</keyword>
<comment type="similarity">
    <text evidence="7">Belongs to the PINc/VapC protein family.</text>
</comment>
<name>A0A7Y9ISA8_9BURK</name>
<dbReference type="GO" id="GO:0046872">
    <property type="term" value="F:metal ion binding"/>
    <property type="evidence" value="ECO:0007669"/>
    <property type="project" value="UniProtKB-KW"/>
</dbReference>
<evidence type="ECO:0000256" key="3">
    <source>
        <dbReference type="ARBA" id="ARBA00022722"/>
    </source>
</evidence>
<gene>
    <name evidence="9" type="ORF">FHW18_001378</name>
</gene>